<evidence type="ECO:0000313" key="3">
    <source>
        <dbReference type="EMBL" id="UWZ85727.1"/>
    </source>
</evidence>
<feature type="domain" description="UspA" evidence="2">
    <location>
        <begin position="15"/>
        <end position="149"/>
    </location>
</feature>
<dbReference type="EMBL" id="CP093313">
    <property type="protein sequence ID" value="UWZ85727.1"/>
    <property type="molecule type" value="Genomic_DNA"/>
</dbReference>
<sequence length="319" mass="33889">MAAVLKPGWSKPSTILFASEIPANEKAFAYAVAQASEFGADLILFHAYDTLVISASETSGVRYYDYASAARTEMQRLEPLAERARAAGLRCEVVVRPGLAADQILAYARERDIDRIVMGTHSPGPIGKLLVGSVAEAVLRTSTVPVFIVGPEVEDGALRNFETKAVLCAVSLGEASAIAAIFAANLAAEHKARLILQHVIRPQDRHEVLAGRSIDQIEGDLIALVPNELQERIEVQAIVVPGDPTEELLYQSRAQHADLIVLGAHGATAFAAITRHGVVYKVLAHSQCPVLTLSPAVLAASGATGDKVSPVETFLAGVF</sequence>
<feature type="domain" description="UspA" evidence="2">
    <location>
        <begin position="164"/>
        <end position="292"/>
    </location>
</feature>
<dbReference type="InterPro" id="IPR006015">
    <property type="entry name" value="Universal_stress_UspA"/>
</dbReference>
<dbReference type="PANTHER" id="PTHR46268:SF6">
    <property type="entry name" value="UNIVERSAL STRESS PROTEIN UP12"/>
    <property type="match status" value="1"/>
</dbReference>
<protein>
    <submittedName>
        <fullName evidence="3">Universal stress protein</fullName>
    </submittedName>
</protein>
<dbReference type="CDD" id="cd00293">
    <property type="entry name" value="USP-like"/>
    <property type="match status" value="2"/>
</dbReference>
<evidence type="ECO:0000313" key="4">
    <source>
        <dbReference type="Proteomes" id="UP001059380"/>
    </source>
</evidence>
<dbReference type="RefSeq" id="WP_260795321.1">
    <property type="nucleotide sequence ID" value="NZ_CP093313.1"/>
</dbReference>
<dbReference type="KEGG" id="orp:MOP44_07230"/>
<organism evidence="3 4">
    <name type="scientific">Occallatibacter riparius</name>
    <dbReference type="NCBI Taxonomy" id="1002689"/>
    <lineage>
        <taxon>Bacteria</taxon>
        <taxon>Pseudomonadati</taxon>
        <taxon>Acidobacteriota</taxon>
        <taxon>Terriglobia</taxon>
        <taxon>Terriglobales</taxon>
        <taxon>Acidobacteriaceae</taxon>
        <taxon>Occallatibacter</taxon>
    </lineage>
</organism>
<name>A0A9J7BSY8_9BACT</name>
<accession>A0A9J7BSY8</accession>
<dbReference type="Pfam" id="PF00582">
    <property type="entry name" value="Usp"/>
    <property type="match status" value="2"/>
</dbReference>
<dbReference type="InterPro" id="IPR014729">
    <property type="entry name" value="Rossmann-like_a/b/a_fold"/>
</dbReference>
<proteinExistence type="inferred from homology"/>
<comment type="similarity">
    <text evidence="1">Belongs to the universal stress protein A family.</text>
</comment>
<dbReference type="Gene3D" id="3.40.50.620">
    <property type="entry name" value="HUPs"/>
    <property type="match status" value="2"/>
</dbReference>
<dbReference type="PANTHER" id="PTHR46268">
    <property type="entry name" value="STRESS RESPONSE PROTEIN NHAX"/>
    <property type="match status" value="1"/>
</dbReference>
<dbReference type="Proteomes" id="UP001059380">
    <property type="component" value="Chromosome"/>
</dbReference>
<dbReference type="PRINTS" id="PR01438">
    <property type="entry name" value="UNVRSLSTRESS"/>
</dbReference>
<keyword evidence="4" id="KW-1185">Reference proteome</keyword>
<gene>
    <name evidence="3" type="ORF">MOP44_07230</name>
</gene>
<dbReference type="InterPro" id="IPR006016">
    <property type="entry name" value="UspA"/>
</dbReference>
<dbReference type="SUPFAM" id="SSF52402">
    <property type="entry name" value="Adenine nucleotide alpha hydrolases-like"/>
    <property type="match status" value="2"/>
</dbReference>
<reference evidence="3" key="1">
    <citation type="submission" date="2021-04" db="EMBL/GenBank/DDBJ databases">
        <title>Phylogenetic analysis of Acidobacteriaceae.</title>
        <authorList>
            <person name="Qiu L."/>
            <person name="Zhang Q."/>
        </authorList>
    </citation>
    <scope>NUCLEOTIDE SEQUENCE</scope>
    <source>
        <strain evidence="3">DSM 25168</strain>
    </source>
</reference>
<evidence type="ECO:0000256" key="1">
    <source>
        <dbReference type="ARBA" id="ARBA00008791"/>
    </source>
</evidence>
<evidence type="ECO:0000259" key="2">
    <source>
        <dbReference type="Pfam" id="PF00582"/>
    </source>
</evidence>
<dbReference type="AlphaFoldDB" id="A0A9J7BSY8"/>